<dbReference type="Proteomes" id="UP000383932">
    <property type="component" value="Unassembled WGS sequence"/>
</dbReference>
<evidence type="ECO:0000256" key="5">
    <source>
        <dbReference type="ARBA" id="ARBA00023004"/>
    </source>
</evidence>
<gene>
    <name evidence="8" type="ORF">CTheo_5477</name>
</gene>
<proteinExistence type="inferred from homology"/>
<accession>A0A5N5QHF4</accession>
<dbReference type="InterPro" id="IPR017972">
    <property type="entry name" value="Cyt_P450_CS"/>
</dbReference>
<dbReference type="Pfam" id="PF00067">
    <property type="entry name" value="p450"/>
    <property type="match status" value="1"/>
</dbReference>
<protein>
    <recommendedName>
        <fullName evidence="10">Cytochrome P450</fullName>
    </recommendedName>
</protein>
<comment type="similarity">
    <text evidence="2 7">Belongs to the cytochrome P450 family.</text>
</comment>
<dbReference type="SUPFAM" id="SSF48264">
    <property type="entry name" value="Cytochrome P450"/>
    <property type="match status" value="1"/>
</dbReference>
<dbReference type="InterPro" id="IPR002403">
    <property type="entry name" value="Cyt_P450_E_grp-IV"/>
</dbReference>
<keyword evidence="5 6" id="KW-0408">Iron</keyword>
<keyword evidence="7" id="KW-0503">Monooxygenase</keyword>
<keyword evidence="4 6" id="KW-0479">Metal-binding</keyword>
<evidence type="ECO:0000313" key="8">
    <source>
        <dbReference type="EMBL" id="KAB5591094.1"/>
    </source>
</evidence>
<evidence type="ECO:0000256" key="6">
    <source>
        <dbReference type="PIRSR" id="PIRSR602403-1"/>
    </source>
</evidence>
<dbReference type="PANTHER" id="PTHR24304:SF2">
    <property type="entry name" value="24-HYDROXYCHOLESTEROL 7-ALPHA-HYDROXYLASE"/>
    <property type="match status" value="1"/>
</dbReference>
<dbReference type="GO" id="GO:0005506">
    <property type="term" value="F:iron ion binding"/>
    <property type="evidence" value="ECO:0007669"/>
    <property type="project" value="InterPro"/>
</dbReference>
<keyword evidence="9" id="KW-1185">Reference proteome</keyword>
<dbReference type="PROSITE" id="PS00086">
    <property type="entry name" value="CYTOCHROME_P450"/>
    <property type="match status" value="1"/>
</dbReference>
<organism evidence="8 9">
    <name type="scientific">Ceratobasidium theobromae</name>
    <dbReference type="NCBI Taxonomy" id="1582974"/>
    <lineage>
        <taxon>Eukaryota</taxon>
        <taxon>Fungi</taxon>
        <taxon>Dikarya</taxon>
        <taxon>Basidiomycota</taxon>
        <taxon>Agaricomycotina</taxon>
        <taxon>Agaricomycetes</taxon>
        <taxon>Cantharellales</taxon>
        <taxon>Ceratobasidiaceae</taxon>
        <taxon>Ceratobasidium</taxon>
    </lineage>
</organism>
<evidence type="ECO:0000313" key="9">
    <source>
        <dbReference type="Proteomes" id="UP000383932"/>
    </source>
</evidence>
<dbReference type="EMBL" id="SSOP01000124">
    <property type="protein sequence ID" value="KAB5591094.1"/>
    <property type="molecule type" value="Genomic_DNA"/>
</dbReference>
<dbReference type="InterPro" id="IPR001128">
    <property type="entry name" value="Cyt_P450"/>
</dbReference>
<reference evidence="8 9" key="1">
    <citation type="journal article" date="2019" name="Fungal Biol. Biotechnol.">
        <title>Draft genome sequence of fastidious pathogen Ceratobasidium theobromae, which causes vascular-streak dieback in Theobroma cacao.</title>
        <authorList>
            <person name="Ali S.S."/>
            <person name="Asman A."/>
            <person name="Shao J."/>
            <person name="Firmansyah A.P."/>
            <person name="Susilo A.W."/>
            <person name="Rosmana A."/>
            <person name="McMahon P."/>
            <person name="Junaid M."/>
            <person name="Guest D."/>
            <person name="Kheng T.Y."/>
            <person name="Meinhardt L.W."/>
            <person name="Bailey B.A."/>
        </authorList>
    </citation>
    <scope>NUCLEOTIDE SEQUENCE [LARGE SCALE GENOMIC DNA]</scope>
    <source>
        <strain evidence="8 9">CT2</strain>
    </source>
</reference>
<evidence type="ECO:0008006" key="10">
    <source>
        <dbReference type="Google" id="ProtNLM"/>
    </source>
</evidence>
<evidence type="ECO:0000256" key="3">
    <source>
        <dbReference type="ARBA" id="ARBA00022617"/>
    </source>
</evidence>
<name>A0A5N5QHF4_9AGAM</name>
<evidence type="ECO:0000256" key="2">
    <source>
        <dbReference type="ARBA" id="ARBA00010617"/>
    </source>
</evidence>
<keyword evidence="7" id="KW-0560">Oxidoreductase</keyword>
<comment type="cofactor">
    <cofactor evidence="1 6">
        <name>heme</name>
        <dbReference type="ChEBI" id="CHEBI:30413"/>
    </cofactor>
</comment>
<dbReference type="InterPro" id="IPR050529">
    <property type="entry name" value="CYP450_sterol_14alpha_dmase"/>
</dbReference>
<dbReference type="PANTHER" id="PTHR24304">
    <property type="entry name" value="CYTOCHROME P450 FAMILY 7"/>
    <property type="match status" value="1"/>
</dbReference>
<dbReference type="InterPro" id="IPR036396">
    <property type="entry name" value="Cyt_P450_sf"/>
</dbReference>
<keyword evidence="3 6" id="KW-0349">Heme</keyword>
<sequence length="484" mass="54873">MEPVSWPWATHEKLGEVFTTTVLGQNVTFLRGQPMITAFAKGSTKELEIIEGYKRIVTPLVGAELFSSNANEVREALTTQRLNQIQAALYVYIRDSIRDELKDTVPKLGGGWSQPLALQPLMSLSIFRMACFSLVSPTLAKVHSGYIQERMKSMEVNGDLGNILIPWETATKRRRKRDRDEVLDCVGSYAIARIRELVTVGEDEAPDDFLGYIIKTTWSRAELEEADEDQLHEYSEKVARRIYGLFFAGFLSTAGRGAWCMHDLLTEDPQFITRVRADIDRIVDAAREISPDEPPRVEDHDFLNACFTETARIHPIGTWLRWAEQPFVLPAAKGSSEPRIIPRGFVAVTTESIRNDTELYSDEYEKYDPTRYYRAPFVAKEDFNFKTSQGIRLDSVRAPPLNMSSSMQPSFGVGAHQCAGRLFAYRMVTTFITTLFESFDVELVETATNAGGNHKMVYTPLFGSRELMSDVTIRLRRREVAFES</sequence>
<dbReference type="GO" id="GO:0004497">
    <property type="term" value="F:monooxygenase activity"/>
    <property type="evidence" value="ECO:0007669"/>
    <property type="project" value="UniProtKB-KW"/>
</dbReference>
<evidence type="ECO:0000256" key="1">
    <source>
        <dbReference type="ARBA" id="ARBA00001971"/>
    </source>
</evidence>
<dbReference type="GO" id="GO:0020037">
    <property type="term" value="F:heme binding"/>
    <property type="evidence" value="ECO:0007669"/>
    <property type="project" value="InterPro"/>
</dbReference>
<dbReference type="PRINTS" id="PR00465">
    <property type="entry name" value="EP450IV"/>
</dbReference>
<dbReference type="OrthoDB" id="1055148at2759"/>
<evidence type="ECO:0000256" key="4">
    <source>
        <dbReference type="ARBA" id="ARBA00022723"/>
    </source>
</evidence>
<dbReference type="GO" id="GO:0016705">
    <property type="term" value="F:oxidoreductase activity, acting on paired donors, with incorporation or reduction of molecular oxygen"/>
    <property type="evidence" value="ECO:0007669"/>
    <property type="project" value="InterPro"/>
</dbReference>
<dbReference type="AlphaFoldDB" id="A0A5N5QHF4"/>
<feature type="binding site" description="axial binding residue" evidence="6">
    <location>
        <position position="418"/>
    </location>
    <ligand>
        <name>heme</name>
        <dbReference type="ChEBI" id="CHEBI:30413"/>
    </ligand>
    <ligandPart>
        <name>Fe</name>
        <dbReference type="ChEBI" id="CHEBI:18248"/>
    </ligandPart>
</feature>
<evidence type="ECO:0000256" key="7">
    <source>
        <dbReference type="RuleBase" id="RU000461"/>
    </source>
</evidence>
<dbReference type="Gene3D" id="1.10.630.10">
    <property type="entry name" value="Cytochrome P450"/>
    <property type="match status" value="1"/>
</dbReference>
<comment type="caution">
    <text evidence="8">The sequence shown here is derived from an EMBL/GenBank/DDBJ whole genome shotgun (WGS) entry which is preliminary data.</text>
</comment>